<dbReference type="InterPro" id="IPR043047">
    <property type="entry name" value="Hri1_N_sf"/>
</dbReference>
<evidence type="ECO:0000256" key="3">
    <source>
        <dbReference type="ARBA" id="ARBA00005229"/>
    </source>
</evidence>
<dbReference type="EMBL" id="JAEUBD010000013">
    <property type="protein sequence ID" value="KAH3678747.1"/>
    <property type="molecule type" value="Genomic_DNA"/>
</dbReference>
<evidence type="ECO:0000256" key="5">
    <source>
        <dbReference type="ARBA" id="ARBA00022490"/>
    </source>
</evidence>
<evidence type="ECO:0000256" key="1">
    <source>
        <dbReference type="ARBA" id="ARBA00004123"/>
    </source>
</evidence>
<dbReference type="InterPro" id="IPR031818">
    <property type="entry name" value="Hri1"/>
</dbReference>
<gene>
    <name evidence="7" type="ORF">OGATHE_000015</name>
</gene>
<dbReference type="GO" id="GO:0005737">
    <property type="term" value="C:cytoplasm"/>
    <property type="evidence" value="ECO:0007669"/>
    <property type="project" value="UniProtKB-SubCell"/>
</dbReference>
<reference evidence="7" key="1">
    <citation type="journal article" date="2021" name="Open Biol.">
        <title>Shared evolutionary footprints suggest mitochondrial oxidative damage underlies multiple complex I losses in fungi.</title>
        <authorList>
            <person name="Schikora-Tamarit M.A."/>
            <person name="Marcet-Houben M."/>
            <person name="Nosek J."/>
            <person name="Gabaldon T."/>
        </authorList>
    </citation>
    <scope>NUCLEOTIDE SEQUENCE</scope>
    <source>
        <strain evidence="7">NCAIM Y.01608</strain>
    </source>
</reference>
<name>A0A9P8PW80_9ASCO</name>
<comment type="caution">
    <text evidence="7">The sequence shown here is derived from an EMBL/GenBank/DDBJ whole genome shotgun (WGS) entry which is preliminary data.</text>
</comment>
<dbReference type="AlphaFoldDB" id="A0A9P8PW80"/>
<dbReference type="CDD" id="cd11692">
    <property type="entry name" value="HRI1_N_like"/>
    <property type="match status" value="1"/>
</dbReference>
<dbReference type="GO" id="GO:0005634">
    <property type="term" value="C:nucleus"/>
    <property type="evidence" value="ECO:0007669"/>
    <property type="project" value="UniProtKB-SubCell"/>
</dbReference>
<dbReference type="CDD" id="cd11693">
    <property type="entry name" value="HRI1_C_like"/>
    <property type="match status" value="1"/>
</dbReference>
<dbReference type="Proteomes" id="UP000788993">
    <property type="component" value="Unassembled WGS sequence"/>
</dbReference>
<keyword evidence="8" id="KW-1185">Reference proteome</keyword>
<reference evidence="7" key="2">
    <citation type="submission" date="2021-01" db="EMBL/GenBank/DDBJ databases">
        <authorList>
            <person name="Schikora-Tamarit M.A."/>
        </authorList>
    </citation>
    <scope>NUCLEOTIDE SEQUENCE</scope>
    <source>
        <strain evidence="7">NCAIM Y.01608</strain>
    </source>
</reference>
<organism evidence="7 8">
    <name type="scientific">Ogataea polymorpha</name>
    <dbReference type="NCBI Taxonomy" id="460523"/>
    <lineage>
        <taxon>Eukaryota</taxon>
        <taxon>Fungi</taxon>
        <taxon>Dikarya</taxon>
        <taxon>Ascomycota</taxon>
        <taxon>Saccharomycotina</taxon>
        <taxon>Pichiomycetes</taxon>
        <taxon>Pichiales</taxon>
        <taxon>Pichiaceae</taxon>
        <taxon>Ogataea</taxon>
    </lineage>
</organism>
<evidence type="ECO:0000256" key="2">
    <source>
        <dbReference type="ARBA" id="ARBA00004496"/>
    </source>
</evidence>
<evidence type="ECO:0000256" key="6">
    <source>
        <dbReference type="ARBA" id="ARBA00023242"/>
    </source>
</evidence>
<keyword evidence="5" id="KW-0963">Cytoplasm</keyword>
<dbReference type="Gene3D" id="2.40.128.310">
    <property type="entry name" value="Protein HRI1, C-terminal domain"/>
    <property type="match status" value="1"/>
</dbReference>
<evidence type="ECO:0000313" key="7">
    <source>
        <dbReference type="EMBL" id="KAH3678747.1"/>
    </source>
</evidence>
<dbReference type="Gene3D" id="2.40.128.320">
    <property type="entry name" value="Protein HRI1, N-terminal domain"/>
    <property type="match status" value="1"/>
</dbReference>
<proteinExistence type="inferred from homology"/>
<comment type="similarity">
    <text evidence="3">Belongs to the HRI1 family.</text>
</comment>
<accession>A0A9P8PW80</accession>
<keyword evidence="6" id="KW-0539">Nucleus</keyword>
<comment type="subcellular location">
    <subcellularLocation>
        <location evidence="2">Cytoplasm</location>
    </subcellularLocation>
    <subcellularLocation>
        <location evidence="1">Nucleus</location>
    </subcellularLocation>
</comment>
<protein>
    <recommendedName>
        <fullName evidence="4">Protein HRI1</fullName>
    </recommendedName>
</protein>
<evidence type="ECO:0000256" key="4">
    <source>
        <dbReference type="ARBA" id="ARBA00017063"/>
    </source>
</evidence>
<evidence type="ECO:0000313" key="8">
    <source>
        <dbReference type="Proteomes" id="UP000788993"/>
    </source>
</evidence>
<dbReference type="Pfam" id="PF16815">
    <property type="entry name" value="HRI1"/>
    <property type="match status" value="1"/>
</dbReference>
<dbReference type="InterPro" id="IPR038744">
    <property type="entry name" value="Hri1_N"/>
</dbReference>
<sequence>MSISARLSIAWESSSKPEENTSTMVLSTPSERFVDVRPLLTPCGDFPFEWAFAGSARLLAPDGSQIEFSHDFFDSDYIRRWCECRKRELAGQTVQYPLKSDIPKDIGHFETLQDGTRRETGTMYNPGSGTEEQYEERWVSLDPWKTTPQHKVQAGSTVAAESRLFDVKSGGEGRFVRVGNWAQGVFWNKDNLDTPISVVRVFFDGRWNPVLQHGDCSMFPVGENPAVGATVSKGTVTWEVLE</sequence>